<dbReference type="EMBL" id="CP046147">
    <property type="protein sequence ID" value="WFG40589.1"/>
    <property type="molecule type" value="Genomic_DNA"/>
</dbReference>
<name>A0AAJ5ZID7_9CHLR</name>
<proteinExistence type="predicted"/>
<dbReference type="EMBL" id="WMBE01000002">
    <property type="protein sequence ID" value="MDG0866497.1"/>
    <property type="molecule type" value="Genomic_DNA"/>
</dbReference>
<gene>
    <name evidence="2" type="ORF">GKO46_05345</name>
    <name evidence="3" type="ORF">GKO48_13590</name>
</gene>
<dbReference type="RefSeq" id="WP_342823956.1">
    <property type="nucleotide sequence ID" value="NZ_CP046146.1"/>
</dbReference>
<evidence type="ECO:0000313" key="3">
    <source>
        <dbReference type="EMBL" id="WFG40589.1"/>
    </source>
</evidence>
<protein>
    <submittedName>
        <fullName evidence="3">Uncharacterized protein</fullName>
    </submittedName>
</protein>
<dbReference type="AlphaFoldDB" id="A0AAJ5ZID7"/>
<reference evidence="4 5" key="1">
    <citation type="submission" date="2019-11" db="EMBL/GenBank/DDBJ databases">
        <authorList>
            <person name="Cho J.-C."/>
        </authorList>
    </citation>
    <scope>NUCLEOTIDE SEQUENCE [LARGE SCALE GENOMIC DNA]</scope>
    <source>
        <strain evidence="3 4">JH1073</strain>
        <strain evidence="2 5">JH702</strain>
    </source>
</reference>
<reference evidence="4" key="3">
    <citation type="submission" date="2023-06" db="EMBL/GenBank/DDBJ databases">
        <title>Pangenomics reveal diversification of enzyme families and niche specialization in globally abundant SAR202 bacteria.</title>
        <authorList>
            <person name="Saw J.H.W."/>
        </authorList>
    </citation>
    <scope>NUCLEOTIDE SEQUENCE [LARGE SCALE GENOMIC DNA]</scope>
    <source>
        <strain evidence="4">JH1073</strain>
    </source>
</reference>
<reference evidence="3" key="2">
    <citation type="journal article" date="2023" name="Nat. Commun.">
        <title>Cultivation of marine bacteria of the SAR202 clade.</title>
        <authorList>
            <person name="Lim Y."/>
            <person name="Seo J.H."/>
            <person name="Giovannoni S.J."/>
            <person name="Kang I."/>
            <person name="Cho J.C."/>
        </authorList>
    </citation>
    <scope>NUCLEOTIDE SEQUENCE</scope>
    <source>
        <strain evidence="3">JH1073</strain>
    </source>
</reference>
<evidence type="ECO:0000313" key="5">
    <source>
        <dbReference type="Proteomes" id="UP001321249"/>
    </source>
</evidence>
<keyword evidence="1" id="KW-0812">Transmembrane</keyword>
<organism evidence="3 4">
    <name type="scientific">Candidatus Lucifugimonas marina</name>
    <dbReference type="NCBI Taxonomy" id="3038979"/>
    <lineage>
        <taxon>Bacteria</taxon>
        <taxon>Bacillati</taxon>
        <taxon>Chloroflexota</taxon>
        <taxon>Dehalococcoidia</taxon>
        <taxon>SAR202 cluster</taxon>
        <taxon>Candidatus Lucifugimonadales</taxon>
        <taxon>Candidatus Lucifugimonadaceae</taxon>
        <taxon>Candidatus Lucifugimonas</taxon>
    </lineage>
</organism>
<evidence type="ECO:0000313" key="4">
    <source>
        <dbReference type="Proteomes" id="UP001219901"/>
    </source>
</evidence>
<evidence type="ECO:0000313" key="2">
    <source>
        <dbReference type="EMBL" id="MDG0866497.1"/>
    </source>
</evidence>
<feature type="transmembrane region" description="Helical" evidence="1">
    <location>
        <begin position="71"/>
        <end position="91"/>
    </location>
</feature>
<keyword evidence="1" id="KW-1133">Transmembrane helix</keyword>
<sequence length="342" mass="37473">MTNDKHRMTDEQLGKELESLISGNVESVTPPAGTFLAIQDRLGSQDPDWSPSRLIKKLVPGEWRLPMFTGMFVKAGAAVIVAIAIAAVLVFQGRDDDSGTQQAAEPTATVVTVPEATPIAKLMVPDDLVPFGESGGWPMHFRWHADQMKELDGSLSGVASLMAPYNASDEQVATLMQQQIRQEAFGRKRMLLLIYAPGVDPFANGDVFEYDQAMMQHLTLGRNKGVFTVSADDPKVIIVEEFAFCDDGRGVYLQHSEKPVEIGETFGWDVYVLPEEANDGIFHLVMTAEPDSPITHDGPDPKRLDMQITTYENVLTAYVAEADIKLVGLLAHDPAIPEMCAN</sequence>
<dbReference type="Proteomes" id="UP001219901">
    <property type="component" value="Chromosome"/>
</dbReference>
<keyword evidence="1" id="KW-0472">Membrane</keyword>
<accession>A0AAJ5ZID7</accession>
<keyword evidence="4" id="KW-1185">Reference proteome</keyword>
<evidence type="ECO:0000256" key="1">
    <source>
        <dbReference type="SAM" id="Phobius"/>
    </source>
</evidence>
<dbReference type="Proteomes" id="UP001321249">
    <property type="component" value="Unassembled WGS sequence"/>
</dbReference>